<reference evidence="1 2" key="1">
    <citation type="submission" date="2016-11" db="EMBL/GenBank/DDBJ databases">
        <authorList>
            <person name="Jaros S."/>
            <person name="Januszkiewicz K."/>
            <person name="Wedrychowicz H."/>
        </authorList>
    </citation>
    <scope>NUCLEOTIDE SEQUENCE [LARGE SCALE GENOMIC DNA]</scope>
    <source>
        <strain evidence="1 2">DSM 44523</strain>
    </source>
</reference>
<accession>A0A1M5LS21</accession>
<dbReference type="AlphaFoldDB" id="A0A1M5LS21"/>
<sequence>MSFAAWIRSVSRTTGSRDSARRRRPAVRPTRSVRLALCAVLALVGTLLAAPPAAAAEPRIDLRVLLVTDGSHSVEAIRHFLQLEGVPTTVVDLAGGTRQKITPDFLADQVDGVDRAKFQAVVLPSASTPGLAAAEHTALADYERRFRIRELDAFSWPGADVGLNTPRYAGGLDGITSTVSTAGPFRYLRGPVRFEDNSPTVTESYGYLAEPLPDDPAVGRRFETVLTAPVPGGAGERGVLAGVLHENGRERLVLTFASNPHQQQSQVLSHGLITWLTRGVHLGYQRNYFSVHIDDVFLPDARWSVEHNCTPGDGCPPGVPKTPDIRMNPLDVTHLLDWQRRNDFPMDMYYNGEGSDEAVDRDGVDPLTTSFVTLRSSFRWANHTYTHAFLGCVQDYTVVPWRCATDPATGQVLYASQEQIAEEISRNLQWARDRGLAIREDELVTGEHSGMRLVPQQPIDNPNLAPALTQTGIRWIGSDNSRDPVQRRIGSALTVPRYPLNTFYNVAKVVEEVDEYNWIYTSRADGGSGICEDNPQTTTCIRPLDLTTGYREKIVPEGVAMTMRHVLGNDPRPHYAHQSNLAEDRILYPMVEGVLQGYRAIYAANAPIVNPRLSEAGLQLQRQAAWRQAVERGDVVAYQRGGVVTVQGPAGVEVPLTVPEGARVGTATGPAYGEGYAGERSTYARLTAAPLTVVTPATATG</sequence>
<evidence type="ECO:0000313" key="1">
    <source>
        <dbReference type="EMBL" id="SHG67429.1"/>
    </source>
</evidence>
<gene>
    <name evidence="1" type="ORF">SAMN05444320_11226</name>
</gene>
<organism evidence="1 2">
    <name type="scientific">Streptoalloteichus hindustanus</name>
    <dbReference type="NCBI Taxonomy" id="2017"/>
    <lineage>
        <taxon>Bacteria</taxon>
        <taxon>Bacillati</taxon>
        <taxon>Actinomycetota</taxon>
        <taxon>Actinomycetes</taxon>
        <taxon>Pseudonocardiales</taxon>
        <taxon>Pseudonocardiaceae</taxon>
        <taxon>Streptoalloteichus</taxon>
    </lineage>
</organism>
<dbReference type="EMBL" id="FQVN01000012">
    <property type="protein sequence ID" value="SHG67429.1"/>
    <property type="molecule type" value="Genomic_DNA"/>
</dbReference>
<evidence type="ECO:0000313" key="2">
    <source>
        <dbReference type="Proteomes" id="UP000184501"/>
    </source>
</evidence>
<protein>
    <submittedName>
        <fullName evidence="1">Uncharacterized protein</fullName>
    </submittedName>
</protein>
<keyword evidence="2" id="KW-1185">Reference proteome</keyword>
<dbReference type="STRING" id="2017.SAMN05444320_11226"/>
<dbReference type="Proteomes" id="UP000184501">
    <property type="component" value="Unassembled WGS sequence"/>
</dbReference>
<name>A0A1M5LS21_STRHI</name>
<proteinExistence type="predicted"/>